<proteinExistence type="predicted"/>
<evidence type="ECO:0000313" key="1">
    <source>
        <dbReference type="EMBL" id="SUG56013.1"/>
    </source>
</evidence>
<sequence>MHMRDMLVRGVQHTDVFYKDATNSCDETTSVTKTQMLRLREYSDVIGDRIFDNSNQKRNASRSEKPLTSEQREVFWNETLFYYGWNGRMYMQ</sequence>
<dbReference type="AlphaFoldDB" id="A0A379U007"/>
<reference evidence="1 2" key="1">
    <citation type="submission" date="2018-06" db="EMBL/GenBank/DDBJ databases">
        <authorList>
            <consortium name="Pathogen Informatics"/>
            <person name="Doyle S."/>
        </authorList>
    </citation>
    <scope>NUCLEOTIDE SEQUENCE [LARGE SCALE GENOMIC DNA]</scope>
    <source>
        <strain evidence="1 2">NCTC10060</strain>
    </source>
</reference>
<evidence type="ECO:0000313" key="2">
    <source>
        <dbReference type="Proteomes" id="UP000254633"/>
    </source>
</evidence>
<accession>A0A379U007</accession>
<protein>
    <submittedName>
        <fullName evidence="1">Uncharacterized protein</fullName>
    </submittedName>
</protein>
<gene>
    <name evidence="1" type="ORF">NCTC10060_03171</name>
</gene>
<name>A0A379U007_SALDZ</name>
<dbReference type="Proteomes" id="UP000254633">
    <property type="component" value="Unassembled WGS sequence"/>
</dbReference>
<organism evidence="1 2">
    <name type="scientific">Salmonella diarizonae</name>
    <dbReference type="NCBI Taxonomy" id="59204"/>
    <lineage>
        <taxon>Bacteria</taxon>
        <taxon>Pseudomonadati</taxon>
        <taxon>Pseudomonadota</taxon>
        <taxon>Gammaproteobacteria</taxon>
        <taxon>Enterobacterales</taxon>
        <taxon>Enterobacteriaceae</taxon>
        <taxon>Salmonella</taxon>
    </lineage>
</organism>
<dbReference type="EMBL" id="UGXH01000003">
    <property type="protein sequence ID" value="SUG56013.1"/>
    <property type="molecule type" value="Genomic_DNA"/>
</dbReference>